<feature type="domain" description="Secretion system C-terminal sorting" evidence="3">
    <location>
        <begin position="577"/>
        <end position="651"/>
    </location>
</feature>
<reference evidence="4 5" key="1">
    <citation type="submission" date="2016-10" db="EMBL/GenBank/DDBJ databases">
        <authorList>
            <person name="de Groot N.N."/>
        </authorList>
    </citation>
    <scope>NUCLEOTIDE SEQUENCE [LARGE SCALE GENOMIC DNA]</scope>
    <source>
        <strain evidence="4 5">DSM 21035</strain>
    </source>
</reference>
<evidence type="ECO:0000259" key="3">
    <source>
        <dbReference type="Pfam" id="PF18962"/>
    </source>
</evidence>
<protein>
    <submittedName>
        <fullName evidence="4">Por secretion system C-terminal sorting domain-containing protein</fullName>
    </submittedName>
</protein>
<evidence type="ECO:0000256" key="1">
    <source>
        <dbReference type="ARBA" id="ARBA00022729"/>
    </source>
</evidence>
<dbReference type="AlphaFoldDB" id="A0A1H9DED9"/>
<dbReference type="OrthoDB" id="1488158at2"/>
<keyword evidence="1 2" id="KW-0732">Signal</keyword>
<proteinExistence type="predicted"/>
<evidence type="ECO:0000256" key="2">
    <source>
        <dbReference type="SAM" id="SignalP"/>
    </source>
</evidence>
<keyword evidence="5" id="KW-1185">Reference proteome</keyword>
<dbReference type="RefSeq" id="WP_092577002.1">
    <property type="nucleotide sequence ID" value="NZ_FOFN01000001.1"/>
</dbReference>
<feature type="signal peptide" evidence="2">
    <location>
        <begin position="1"/>
        <end position="29"/>
    </location>
</feature>
<dbReference type="Proteomes" id="UP000198999">
    <property type="component" value="Unassembled WGS sequence"/>
</dbReference>
<feature type="chain" id="PRO_5011605696" evidence="2">
    <location>
        <begin position="30"/>
        <end position="653"/>
    </location>
</feature>
<dbReference type="STRING" id="419940.SAMN05421824_1208"/>
<accession>A0A1H9DED9</accession>
<dbReference type="Pfam" id="PF18962">
    <property type="entry name" value="Por_Secre_tail"/>
    <property type="match status" value="1"/>
</dbReference>
<organism evidence="4 5">
    <name type="scientific">Hyunsoonleella jejuensis</name>
    <dbReference type="NCBI Taxonomy" id="419940"/>
    <lineage>
        <taxon>Bacteria</taxon>
        <taxon>Pseudomonadati</taxon>
        <taxon>Bacteroidota</taxon>
        <taxon>Flavobacteriia</taxon>
        <taxon>Flavobacteriales</taxon>
        <taxon>Flavobacteriaceae</taxon>
    </lineage>
</organism>
<sequence>MKESLSIQNPKSVSLFLFIIFFFSVSAFASTDCGLIAGFEFSNGNESVTLEDQQTYDINNLPENFYVNLNVDGYSQSARFTVENLETGSRHTITENLLPYTFPAGNGSWHLGLGTFKITAKLYKFDLGWGFKCDSKSVTFTINEGGQPCTADAGTLTADAGTVTLTGDSATISATPDGNVVVPEGYSKLFVLTSGDDLVIEAVGAEPSFPVTAAGKYTIHTLVYDGREDSPNFLNLGVVTLGETTGGAVLGLVIDNGLCAALDVAGAPVMVETCTADAGTLTADAGTVTLTGDSATISATPDGNVVVPEGYSKLFVLTSGDDLVIEAVGAEPSFPVTAAGKYTIHTLVYDGREDSPNFLNLGVVTLGETTGGAVLGLVIDNGLCAALDVAGAPVMVEVEEEVCEASSGKMYSPKPIQCLNGGEATISAQFNQQPYIPEGYQQLYVLTEAYSLTILQVSETPEFEVDHRGFYRIHSLVYNPGTLDLSIVQFGVTTGFDVLGLIEANNICASLDVRGAISLVIGSRWFCYFFNKYRARNGNNNGKGLNDDDLAGYINAFDNYDEFEASFVEQNDEVRFYPNPVVNNLNVEIRLFENEDMNYNIMDVRGRMIMSGSAEALKFGKFTLNTNQFAKGMYIVNFVSEFRTITKKIIIEK</sequence>
<dbReference type="EMBL" id="FOFN01000001">
    <property type="protein sequence ID" value="SEQ11749.1"/>
    <property type="molecule type" value="Genomic_DNA"/>
</dbReference>
<name>A0A1H9DED9_9FLAO</name>
<evidence type="ECO:0000313" key="4">
    <source>
        <dbReference type="EMBL" id="SEQ11749.1"/>
    </source>
</evidence>
<gene>
    <name evidence="4" type="ORF">SAMN05421824_1208</name>
</gene>
<dbReference type="NCBIfam" id="TIGR04183">
    <property type="entry name" value="Por_Secre_tail"/>
    <property type="match status" value="1"/>
</dbReference>
<evidence type="ECO:0000313" key="5">
    <source>
        <dbReference type="Proteomes" id="UP000198999"/>
    </source>
</evidence>
<dbReference type="InterPro" id="IPR026444">
    <property type="entry name" value="Secre_tail"/>
</dbReference>